<name>W7F104_BIPV3</name>
<feature type="region of interest" description="Disordered" evidence="1">
    <location>
        <begin position="1"/>
        <end position="30"/>
    </location>
</feature>
<gene>
    <name evidence="2" type="ORF">COCVIDRAFT_84293</name>
</gene>
<accession>W7F104</accession>
<feature type="compositionally biased region" description="Basic and acidic residues" evidence="1">
    <location>
        <begin position="17"/>
        <end position="27"/>
    </location>
</feature>
<dbReference type="AlphaFoldDB" id="W7F104"/>
<dbReference type="EMBL" id="KI968692">
    <property type="protein sequence ID" value="EUN32864.1"/>
    <property type="molecule type" value="Genomic_DNA"/>
</dbReference>
<sequence>MHTKCKGPTQSRWSALHVDRGGKEGGKATKPTLFPCEIRAILRLKPTRLHPDRFTNKNNQSANRVSYVTRCCY</sequence>
<dbReference type="RefSeq" id="XP_014562443.1">
    <property type="nucleotide sequence ID" value="XM_014706957.1"/>
</dbReference>
<keyword evidence="3" id="KW-1185">Reference proteome</keyword>
<organism evidence="2 3">
    <name type="scientific">Bipolaris victoriae (strain FI3)</name>
    <name type="common">Victoria blight of oats agent</name>
    <name type="synonym">Cochliobolus victoriae</name>
    <dbReference type="NCBI Taxonomy" id="930091"/>
    <lineage>
        <taxon>Eukaryota</taxon>
        <taxon>Fungi</taxon>
        <taxon>Dikarya</taxon>
        <taxon>Ascomycota</taxon>
        <taxon>Pezizomycotina</taxon>
        <taxon>Dothideomycetes</taxon>
        <taxon>Pleosporomycetidae</taxon>
        <taxon>Pleosporales</taxon>
        <taxon>Pleosporineae</taxon>
        <taxon>Pleosporaceae</taxon>
        <taxon>Bipolaris</taxon>
    </lineage>
</organism>
<evidence type="ECO:0000256" key="1">
    <source>
        <dbReference type="SAM" id="MobiDB-lite"/>
    </source>
</evidence>
<evidence type="ECO:0000313" key="3">
    <source>
        <dbReference type="Proteomes" id="UP000054337"/>
    </source>
</evidence>
<dbReference type="Proteomes" id="UP000054337">
    <property type="component" value="Unassembled WGS sequence"/>
</dbReference>
<dbReference type="HOGENOM" id="CLU_2704461_0_0_1"/>
<evidence type="ECO:0000313" key="2">
    <source>
        <dbReference type="EMBL" id="EUN32864.1"/>
    </source>
</evidence>
<proteinExistence type="predicted"/>
<protein>
    <submittedName>
        <fullName evidence="2">Uncharacterized protein</fullName>
    </submittedName>
</protein>
<dbReference type="GeneID" id="26258078"/>
<reference evidence="2 3" key="1">
    <citation type="journal article" date="2013" name="PLoS Genet.">
        <title>Comparative genome structure, secondary metabolite, and effector coding capacity across Cochliobolus pathogens.</title>
        <authorList>
            <person name="Condon B.J."/>
            <person name="Leng Y."/>
            <person name="Wu D."/>
            <person name="Bushley K.E."/>
            <person name="Ohm R.A."/>
            <person name="Otillar R."/>
            <person name="Martin J."/>
            <person name="Schackwitz W."/>
            <person name="Grimwood J."/>
            <person name="MohdZainudin N."/>
            <person name="Xue C."/>
            <person name="Wang R."/>
            <person name="Manning V.A."/>
            <person name="Dhillon B."/>
            <person name="Tu Z.J."/>
            <person name="Steffenson B.J."/>
            <person name="Salamov A."/>
            <person name="Sun H."/>
            <person name="Lowry S."/>
            <person name="LaButti K."/>
            <person name="Han J."/>
            <person name="Copeland A."/>
            <person name="Lindquist E."/>
            <person name="Barry K."/>
            <person name="Schmutz J."/>
            <person name="Baker S.E."/>
            <person name="Ciuffetti L.M."/>
            <person name="Grigoriev I.V."/>
            <person name="Zhong S."/>
            <person name="Turgeon B.G."/>
        </authorList>
    </citation>
    <scope>NUCLEOTIDE SEQUENCE [LARGE SCALE GENOMIC DNA]</scope>
    <source>
        <strain evidence="2 3">FI3</strain>
    </source>
</reference>